<comment type="similarity">
    <text evidence="3">Belongs to the peptidase S9C family.</text>
</comment>
<protein>
    <recommendedName>
        <fullName evidence="5">acylaminoacyl-peptidase</fullName>
        <ecNumber evidence="5">3.4.19.1</ecNumber>
    </recommendedName>
</protein>
<evidence type="ECO:0000256" key="2">
    <source>
        <dbReference type="ARBA" id="ARBA00004496"/>
    </source>
</evidence>
<feature type="domain" description="Peptidase S9 prolyl oligopeptidase catalytic" evidence="9">
    <location>
        <begin position="649"/>
        <end position="737"/>
    </location>
</feature>
<dbReference type="EMBL" id="OW152822">
    <property type="protein sequence ID" value="CAH2038015.1"/>
    <property type="molecule type" value="Genomic_DNA"/>
</dbReference>
<name>A0ABN8HSK3_9NEOP</name>
<dbReference type="SUPFAM" id="SSF82171">
    <property type="entry name" value="DPP6 N-terminal domain-like"/>
    <property type="match status" value="1"/>
</dbReference>
<comment type="catalytic activity">
    <reaction evidence="1">
        <text>Cleavage of an N-acetyl or N-formyl amino acid from the N-terminus of a polypeptide.</text>
        <dbReference type="EC" id="3.4.19.1"/>
    </reaction>
</comment>
<keyword evidence="7" id="KW-0378">Hydrolase</keyword>
<accession>A0ABN8HSK3</accession>
<evidence type="ECO:0000313" key="12">
    <source>
        <dbReference type="Proteomes" id="UP000837857"/>
    </source>
</evidence>
<dbReference type="Pfam" id="PF00326">
    <property type="entry name" value="Peptidase_S9"/>
    <property type="match status" value="2"/>
</dbReference>
<evidence type="ECO:0000256" key="6">
    <source>
        <dbReference type="ARBA" id="ARBA00022490"/>
    </source>
</evidence>
<evidence type="ECO:0000259" key="10">
    <source>
        <dbReference type="Pfam" id="PF19283"/>
    </source>
</evidence>
<dbReference type="Gene3D" id="3.40.50.1820">
    <property type="entry name" value="alpha/beta hydrolase"/>
    <property type="match status" value="3"/>
</dbReference>
<evidence type="ECO:0000256" key="5">
    <source>
        <dbReference type="ARBA" id="ARBA00012917"/>
    </source>
</evidence>
<feature type="domain" description="Peptidase S9 prolyl oligopeptidase catalytic" evidence="9">
    <location>
        <begin position="546"/>
        <end position="646"/>
    </location>
</feature>
<sequence>MSSQIETIVNAYKTLTKIPSIVEGHLKNDGSKISCKWSVRNLDKGKPTKYVHDYVLDKELNVIYQSDFGVDVSNELLSAVSPKGMFKALIREEKEGKESKKQYLEVWCQHKLDHCIDLTSLDVHGDVYADSEFGTLDWTQDESAVVYVAEKKLKKSEPYIKRKSEDKPKADGSGESAPRKGEEFLYRQDWGEQLVGKHLSVVVVCKLATESITVLEGLPESWCPGQVRFANDGLSVYGVAWETEPRRLGLIFCTNRPSYIFNLTLDGILTKISAEGMSVRSPRLSPTGDLFWLQREAGGPHHACHALMVKRNGAAEVSTLVGVVQTEVATSGGESFHGLYCQGLPLDCFSSDGRLVLSTPQQNEVRAYAVDPADGGILNISNKSFTGSTTILDVKSDVVLAACSNMTTPAQLFVCKLPSRGHEGGVSWKRVGGACEAPPTVASASVSYMHLSHDTDEPVRSFTAIYFEPKTEREGAKLPLIVWPHGGPHSGFVNSYSLEAALFAMLGFASVQVNYRGSAGAGEASVRFLPSRVGSGTLDGLSDISGFASVQVNYRGSAGAGEASVRFLPSRVGDADVRDCALAAAEAPRGRSADRARVCLFGGSHGGFLVAHLSAQHPDDYKAVVSRNPVVDVASMFGSTDIADWYECFAAVRVNFRGSTGQGDAPLRSLISRAGDYDVSDCRLALTALRERDARSDGALLYGGSYGGFVAAHLAEGSPDAFKAMVLRNPLIDLATKGHYADNSDGDRTYDPRRVLIAKKLRELRRHNQELSAMRAGGVSIATTCSPPWGRTCPHNTTRRRNARTPAPPRHTTHAPTPPRHLPATQLRHHSAQPPRGC</sequence>
<proteinExistence type="inferred from homology"/>
<comment type="subunit">
    <text evidence="4">Homotetramer.</text>
</comment>
<comment type="subcellular location">
    <subcellularLocation>
        <location evidence="2">Cytoplasm</location>
    </subcellularLocation>
</comment>
<dbReference type="EC" id="3.4.19.1" evidence="5"/>
<evidence type="ECO:0000256" key="3">
    <source>
        <dbReference type="ARBA" id="ARBA00010040"/>
    </source>
</evidence>
<evidence type="ECO:0000256" key="1">
    <source>
        <dbReference type="ARBA" id="ARBA00000721"/>
    </source>
</evidence>
<dbReference type="InterPro" id="IPR045550">
    <property type="entry name" value="AARE_N"/>
</dbReference>
<dbReference type="InterPro" id="IPR029058">
    <property type="entry name" value="AB_hydrolase_fold"/>
</dbReference>
<evidence type="ECO:0000313" key="11">
    <source>
        <dbReference type="EMBL" id="CAH2038015.1"/>
    </source>
</evidence>
<evidence type="ECO:0000256" key="4">
    <source>
        <dbReference type="ARBA" id="ARBA00011881"/>
    </source>
</evidence>
<dbReference type="PANTHER" id="PTHR42776">
    <property type="entry name" value="SERINE PEPTIDASE S9 FAMILY MEMBER"/>
    <property type="match status" value="1"/>
</dbReference>
<dbReference type="InterPro" id="IPR001375">
    <property type="entry name" value="Peptidase_S9_cat"/>
</dbReference>
<evidence type="ECO:0000259" key="9">
    <source>
        <dbReference type="Pfam" id="PF00326"/>
    </source>
</evidence>
<reference evidence="11" key="1">
    <citation type="submission" date="2022-03" db="EMBL/GenBank/DDBJ databases">
        <authorList>
            <person name="Martin H S."/>
        </authorList>
    </citation>
    <scope>NUCLEOTIDE SEQUENCE</scope>
</reference>
<feature type="non-terminal residue" evidence="11">
    <location>
        <position position="838"/>
    </location>
</feature>
<organism evidence="11 12">
    <name type="scientific">Iphiclides podalirius</name>
    <name type="common">scarce swallowtail</name>
    <dbReference type="NCBI Taxonomy" id="110791"/>
    <lineage>
        <taxon>Eukaryota</taxon>
        <taxon>Metazoa</taxon>
        <taxon>Ecdysozoa</taxon>
        <taxon>Arthropoda</taxon>
        <taxon>Hexapoda</taxon>
        <taxon>Insecta</taxon>
        <taxon>Pterygota</taxon>
        <taxon>Neoptera</taxon>
        <taxon>Endopterygota</taxon>
        <taxon>Lepidoptera</taxon>
        <taxon>Glossata</taxon>
        <taxon>Ditrysia</taxon>
        <taxon>Papilionoidea</taxon>
        <taxon>Papilionidae</taxon>
        <taxon>Papilioninae</taxon>
        <taxon>Iphiclides</taxon>
    </lineage>
</organism>
<gene>
    <name evidence="11" type="ORF">IPOD504_LOCUS1416</name>
</gene>
<dbReference type="Pfam" id="PF19283">
    <property type="entry name" value="APEH_N"/>
    <property type="match status" value="1"/>
</dbReference>
<feature type="domain" description="Acylamino-acid-releasing enzyme N-terminal" evidence="10">
    <location>
        <begin position="15"/>
        <end position="422"/>
    </location>
</feature>
<dbReference type="SUPFAM" id="SSF53474">
    <property type="entry name" value="alpha/beta-Hydrolases"/>
    <property type="match status" value="2"/>
</dbReference>
<dbReference type="PANTHER" id="PTHR42776:SF4">
    <property type="entry name" value="ACYLAMINO-ACID-RELEASING ENZYME"/>
    <property type="match status" value="1"/>
</dbReference>
<evidence type="ECO:0000256" key="8">
    <source>
        <dbReference type="SAM" id="MobiDB-lite"/>
    </source>
</evidence>
<keyword evidence="12" id="KW-1185">Reference proteome</keyword>
<dbReference type="Proteomes" id="UP000837857">
    <property type="component" value="Chromosome 10"/>
</dbReference>
<evidence type="ECO:0000256" key="7">
    <source>
        <dbReference type="ARBA" id="ARBA00022801"/>
    </source>
</evidence>
<keyword evidence="6" id="KW-0963">Cytoplasm</keyword>
<feature type="region of interest" description="Disordered" evidence="8">
    <location>
        <begin position="790"/>
        <end position="838"/>
    </location>
</feature>